<evidence type="ECO:0000259" key="3">
    <source>
        <dbReference type="PROSITE" id="PS50048"/>
    </source>
</evidence>
<dbReference type="PROSITE" id="PS50048">
    <property type="entry name" value="ZN2_CY6_FUNGAL_2"/>
    <property type="match status" value="1"/>
</dbReference>
<dbReference type="InterPro" id="IPR001138">
    <property type="entry name" value="Zn2Cys6_DnaBD"/>
</dbReference>
<evidence type="ECO:0000313" key="4">
    <source>
        <dbReference type="EMBL" id="CAK7275432.1"/>
    </source>
</evidence>
<dbReference type="CDD" id="cd00067">
    <property type="entry name" value="GAL4"/>
    <property type="match status" value="1"/>
</dbReference>
<organism evidence="4 5">
    <name type="scientific">Sporothrix epigloea</name>
    <dbReference type="NCBI Taxonomy" id="1892477"/>
    <lineage>
        <taxon>Eukaryota</taxon>
        <taxon>Fungi</taxon>
        <taxon>Dikarya</taxon>
        <taxon>Ascomycota</taxon>
        <taxon>Pezizomycotina</taxon>
        <taxon>Sordariomycetes</taxon>
        <taxon>Sordariomycetidae</taxon>
        <taxon>Ophiostomatales</taxon>
        <taxon>Ophiostomataceae</taxon>
        <taxon>Sporothrix</taxon>
    </lineage>
</organism>
<name>A0ABP0E8L9_9PEZI</name>
<feature type="compositionally biased region" description="Basic residues" evidence="2">
    <location>
        <begin position="67"/>
        <end position="78"/>
    </location>
</feature>
<evidence type="ECO:0000256" key="1">
    <source>
        <dbReference type="ARBA" id="ARBA00023242"/>
    </source>
</evidence>
<dbReference type="SUPFAM" id="SSF57701">
    <property type="entry name" value="Zn2/Cys6 DNA-binding domain"/>
    <property type="match status" value="1"/>
</dbReference>
<evidence type="ECO:0000256" key="2">
    <source>
        <dbReference type="SAM" id="MobiDB-lite"/>
    </source>
</evidence>
<feature type="domain" description="Zn(2)-C6 fungal-type" evidence="3">
    <location>
        <begin position="127"/>
        <end position="156"/>
    </location>
</feature>
<dbReference type="CDD" id="cd15486">
    <property type="entry name" value="ZIP_Sip4"/>
    <property type="match status" value="1"/>
</dbReference>
<feature type="region of interest" description="Disordered" evidence="2">
    <location>
        <begin position="257"/>
        <end position="278"/>
    </location>
</feature>
<gene>
    <name evidence="4" type="primary">FCR1</name>
    <name evidence="4" type="ORF">SEPCBS119000_006691</name>
</gene>
<keyword evidence="1" id="KW-0539">Nucleus</keyword>
<evidence type="ECO:0000313" key="5">
    <source>
        <dbReference type="Proteomes" id="UP001642502"/>
    </source>
</evidence>
<sequence length="522" mass="56458">MEIGQPALPVEKPNTLVKRPISRKSSSSSSPSSSGSSSVSAASRAAKSGNGGGSKAASSHGQATSSHQHHIKTNRASKRSGTAVTASHPHSHHASSTASQHTTAAAAQSHDSLHHDSDGRHKRVWKACERCRMKKTKCDGEYPCKRCKDDGLVCTAGTRKKTEYKQLPKGYAEVLETTQFALVATVHKLYEMLRTGHAWDLGEPDLNERGQPVIHSIASKLGFVRPNNDPDLPVGPSAFPENEQELADLATLIEQQQKKREEEQALSAAETESPAEISDLAVPLPPATAASSIPITMSSSLPHATMMTGNAGPIDFSLSSRYDRASSSEDHDCLSDMDDYRRNVFGGGNAGIASSVNSASTTMSPQSLTFNEFEAPSPTLPTTQFPNWMAQTAPVDTSNVMLQQTQAQTQMLQLQLQQQQQQHLQYQHQPVQQHPAQHHHQMQQNSKQVALPLSISTLMTAASMPMMGNDSMLYSADLLRQGLLESNFGAMEPHLMAANMPDVMLGMGDPMIYGGDYDDNML</sequence>
<accession>A0ABP0E8L9</accession>
<dbReference type="PROSITE" id="PS00463">
    <property type="entry name" value="ZN2_CY6_FUNGAL_1"/>
    <property type="match status" value="1"/>
</dbReference>
<protein>
    <submittedName>
        <fullName evidence="4">Fluconazole resistance protein 1</fullName>
    </submittedName>
</protein>
<dbReference type="Proteomes" id="UP001642502">
    <property type="component" value="Unassembled WGS sequence"/>
</dbReference>
<dbReference type="PANTHER" id="PTHR47655">
    <property type="entry name" value="QUINIC ACID UTILIZATION ACTIVATOR"/>
    <property type="match status" value="1"/>
</dbReference>
<dbReference type="InterPro" id="IPR036864">
    <property type="entry name" value="Zn2-C6_fun-type_DNA-bd_sf"/>
</dbReference>
<proteinExistence type="predicted"/>
<reference evidence="4 5" key="1">
    <citation type="submission" date="2024-01" db="EMBL/GenBank/DDBJ databases">
        <authorList>
            <person name="Allen C."/>
            <person name="Tagirdzhanova G."/>
        </authorList>
    </citation>
    <scope>NUCLEOTIDE SEQUENCE [LARGE SCALE GENOMIC DNA]</scope>
    <source>
        <strain evidence="4 5">CBS 119000</strain>
    </source>
</reference>
<keyword evidence="5" id="KW-1185">Reference proteome</keyword>
<feature type="compositionally biased region" description="Low complexity" evidence="2">
    <location>
        <begin position="82"/>
        <end position="110"/>
    </location>
</feature>
<dbReference type="SMART" id="SM00066">
    <property type="entry name" value="GAL4"/>
    <property type="match status" value="1"/>
</dbReference>
<dbReference type="InterPro" id="IPR052783">
    <property type="entry name" value="Metabolic/Drug-Res_Regulator"/>
</dbReference>
<dbReference type="PANTHER" id="PTHR47655:SF3">
    <property type="entry name" value="ZN(II)2CYS6 TRANSCRIPTION FACTOR (EUROFUNG)"/>
    <property type="match status" value="1"/>
</dbReference>
<dbReference type="Pfam" id="PF00172">
    <property type="entry name" value="Zn_clus"/>
    <property type="match status" value="1"/>
</dbReference>
<feature type="compositionally biased region" description="Low complexity" evidence="2">
    <location>
        <begin position="23"/>
        <end position="48"/>
    </location>
</feature>
<feature type="region of interest" description="Disordered" evidence="2">
    <location>
        <begin position="1"/>
        <end position="121"/>
    </location>
</feature>
<comment type="caution">
    <text evidence="4">The sequence shown here is derived from an EMBL/GenBank/DDBJ whole genome shotgun (WGS) entry which is preliminary data.</text>
</comment>
<dbReference type="Gene3D" id="4.10.240.10">
    <property type="entry name" value="Zn(2)-C6 fungal-type DNA-binding domain"/>
    <property type="match status" value="1"/>
</dbReference>
<dbReference type="EMBL" id="CAWUON010000216">
    <property type="protein sequence ID" value="CAK7275432.1"/>
    <property type="molecule type" value="Genomic_DNA"/>
</dbReference>